<dbReference type="RefSeq" id="XP_009161691.1">
    <property type="nucleotide sequence ID" value="XM_009163443.1"/>
</dbReference>
<name>H6CBT3_EXODN</name>
<dbReference type="HOGENOM" id="CLU_010194_13_1_1"/>
<evidence type="ECO:0000313" key="3">
    <source>
        <dbReference type="EMBL" id="EHY61230.1"/>
    </source>
</evidence>
<dbReference type="InterPro" id="IPR002347">
    <property type="entry name" value="SDR_fam"/>
</dbReference>
<reference evidence="3" key="1">
    <citation type="submission" date="2011-07" db="EMBL/GenBank/DDBJ databases">
        <title>The Genome Sequence of Exophiala (Wangiella) dermatitidis NIH/UT8656.</title>
        <authorList>
            <consortium name="The Broad Institute Genome Sequencing Platform"/>
            <person name="Cuomo C."/>
            <person name="Wang Z."/>
            <person name="Hunicke-Smith S."/>
            <person name="Szanislo P.J."/>
            <person name="Earl A."/>
            <person name="Young S.K."/>
            <person name="Zeng Q."/>
            <person name="Gargeya S."/>
            <person name="Fitzgerald M."/>
            <person name="Haas B."/>
            <person name="Abouelleil A."/>
            <person name="Alvarado L."/>
            <person name="Arachchi H.M."/>
            <person name="Berlin A."/>
            <person name="Brown A."/>
            <person name="Chapman S.B."/>
            <person name="Chen Z."/>
            <person name="Dunbar C."/>
            <person name="Freedman E."/>
            <person name="Gearin G."/>
            <person name="Gellesch M."/>
            <person name="Goldberg J."/>
            <person name="Griggs A."/>
            <person name="Gujja S."/>
            <person name="Heiman D."/>
            <person name="Howarth C."/>
            <person name="Larson L."/>
            <person name="Lui A."/>
            <person name="MacDonald P.J.P."/>
            <person name="Montmayeur A."/>
            <person name="Murphy C."/>
            <person name="Neiman D."/>
            <person name="Pearson M."/>
            <person name="Priest M."/>
            <person name="Roberts A."/>
            <person name="Saif S."/>
            <person name="Shea T."/>
            <person name="Shenoy N."/>
            <person name="Sisk P."/>
            <person name="Stolte C."/>
            <person name="Sykes S."/>
            <person name="Wortman J."/>
            <person name="Nusbaum C."/>
            <person name="Birren B."/>
        </authorList>
    </citation>
    <scope>NUCLEOTIDE SEQUENCE</scope>
    <source>
        <strain evidence="3">NIH/UT8656</strain>
    </source>
</reference>
<dbReference type="InterPro" id="IPR036291">
    <property type="entry name" value="NAD(P)-bd_dom_sf"/>
</dbReference>
<dbReference type="VEuPathDB" id="FungiDB:HMPREF1120_09166"/>
<dbReference type="OMA" id="NCICPWM"/>
<dbReference type="EMBL" id="JH226137">
    <property type="protein sequence ID" value="EHY61230.1"/>
    <property type="molecule type" value="Genomic_DNA"/>
</dbReference>
<dbReference type="SUPFAM" id="SSF51735">
    <property type="entry name" value="NAD(P)-binding Rossmann-fold domains"/>
    <property type="match status" value="1"/>
</dbReference>
<evidence type="ECO:0000256" key="2">
    <source>
        <dbReference type="ARBA" id="ARBA00023002"/>
    </source>
</evidence>
<organism evidence="3 4">
    <name type="scientific">Exophiala dermatitidis (strain ATCC 34100 / CBS 525.76 / NIH/UT8656)</name>
    <name type="common">Black yeast</name>
    <name type="synonym">Wangiella dermatitidis</name>
    <dbReference type="NCBI Taxonomy" id="858893"/>
    <lineage>
        <taxon>Eukaryota</taxon>
        <taxon>Fungi</taxon>
        <taxon>Dikarya</taxon>
        <taxon>Ascomycota</taxon>
        <taxon>Pezizomycotina</taxon>
        <taxon>Eurotiomycetes</taxon>
        <taxon>Chaetothyriomycetidae</taxon>
        <taxon>Chaetothyriales</taxon>
        <taxon>Herpotrichiellaceae</taxon>
        <taxon>Exophiala</taxon>
    </lineage>
</organism>
<dbReference type="eggNOG" id="KOG0725">
    <property type="taxonomic scope" value="Eukaryota"/>
</dbReference>
<dbReference type="PANTHER" id="PTHR43180:SF86">
    <property type="entry name" value="DEHYDROGENASE, PUTATIVE (AFU_ORTHOLOGUE AFUA_3G00290)-RELATED"/>
    <property type="match status" value="1"/>
</dbReference>
<evidence type="ECO:0000313" key="4">
    <source>
        <dbReference type="Proteomes" id="UP000007304"/>
    </source>
</evidence>
<dbReference type="PRINTS" id="PR00081">
    <property type="entry name" value="GDHRDH"/>
</dbReference>
<dbReference type="InParanoid" id="H6CBT3"/>
<keyword evidence="4" id="KW-1185">Reference proteome</keyword>
<accession>H6CBT3</accession>
<evidence type="ECO:0000256" key="1">
    <source>
        <dbReference type="ARBA" id="ARBA00006484"/>
    </source>
</evidence>
<dbReference type="STRING" id="858893.H6CBT3"/>
<dbReference type="GeneID" id="20313805"/>
<dbReference type="OrthoDB" id="37659at2759"/>
<gene>
    <name evidence="3" type="ORF">HMPREF1120_09166</name>
</gene>
<protein>
    <submittedName>
        <fullName evidence="3">3-oxoacyl-[acyl-carrier protein] reductase</fullName>
    </submittedName>
</protein>
<dbReference type="PANTHER" id="PTHR43180">
    <property type="entry name" value="3-OXOACYL-(ACYL-CARRIER-PROTEIN) REDUCTASE (AFU_ORTHOLOGUE AFUA_6G11210)"/>
    <property type="match status" value="1"/>
</dbReference>
<dbReference type="GO" id="GO:0016491">
    <property type="term" value="F:oxidoreductase activity"/>
    <property type="evidence" value="ECO:0007669"/>
    <property type="project" value="UniProtKB-KW"/>
</dbReference>
<dbReference type="Pfam" id="PF00106">
    <property type="entry name" value="adh_short"/>
    <property type="match status" value="1"/>
</dbReference>
<keyword evidence="2" id="KW-0560">Oxidoreductase</keyword>
<sequence>MARFEPNHSSLDYNTLKDAVVVVSGGASGIGAAIVRLLHGHGAKIVFGDLDTAKAEAVVASTSPSSVHFVMTDVTSYTDIVDLFRFALSKYGRVDHAIANAGLIEQPGWFDPRLGIEGVAHKPTTKTSEVNFNGVLYFANIACTYLAHKNQAAEKNSKSLTLLSSVAGFKETPGLFVYQGSKHAVMGLLRALRLYVPEAYPGIRINAVLPSMTLTGMVEGIKDGWMSADLPVNKPEDVATALVGLCVAGPGTDPIWYDEEEAEGVKKMSSAGGMDWDHPLETGVNGRGIFIMGGNCYDIEEGLDRTEELWLGKKVSGWLQKG</sequence>
<proteinExistence type="inferred from homology"/>
<dbReference type="Gene3D" id="3.40.50.720">
    <property type="entry name" value="NAD(P)-binding Rossmann-like Domain"/>
    <property type="match status" value="1"/>
</dbReference>
<dbReference type="Proteomes" id="UP000007304">
    <property type="component" value="Unassembled WGS sequence"/>
</dbReference>
<comment type="similarity">
    <text evidence="1">Belongs to the short-chain dehydrogenases/reductases (SDR) family.</text>
</comment>
<dbReference type="AlphaFoldDB" id="H6CBT3"/>